<proteinExistence type="predicted"/>
<reference evidence="2" key="1">
    <citation type="submission" date="2020-07" db="EMBL/GenBank/DDBJ databases">
        <title>Multicomponent nature underlies the extraordinary mechanical properties of spider dragline silk.</title>
        <authorList>
            <person name="Kono N."/>
            <person name="Nakamura H."/>
            <person name="Mori M."/>
            <person name="Yoshida Y."/>
            <person name="Ohtoshi R."/>
            <person name="Malay A.D."/>
            <person name="Moran D.A.P."/>
            <person name="Tomita M."/>
            <person name="Numata K."/>
            <person name="Arakawa K."/>
        </authorList>
    </citation>
    <scope>NUCLEOTIDE SEQUENCE</scope>
</reference>
<accession>A0A8X6G281</accession>
<dbReference type="OrthoDB" id="1728974at2759"/>
<evidence type="ECO:0000313" key="2">
    <source>
        <dbReference type="EMBL" id="GFQ93852.1"/>
    </source>
</evidence>
<dbReference type="Proteomes" id="UP000887116">
    <property type="component" value="Unassembled WGS sequence"/>
</dbReference>
<dbReference type="EMBL" id="BMAO01034074">
    <property type="protein sequence ID" value="GFQ93852.1"/>
    <property type="molecule type" value="Genomic_DNA"/>
</dbReference>
<organism evidence="2 3">
    <name type="scientific">Trichonephila clavata</name>
    <name type="common">Joro spider</name>
    <name type="synonym">Nephila clavata</name>
    <dbReference type="NCBI Taxonomy" id="2740835"/>
    <lineage>
        <taxon>Eukaryota</taxon>
        <taxon>Metazoa</taxon>
        <taxon>Ecdysozoa</taxon>
        <taxon>Arthropoda</taxon>
        <taxon>Chelicerata</taxon>
        <taxon>Arachnida</taxon>
        <taxon>Araneae</taxon>
        <taxon>Araneomorphae</taxon>
        <taxon>Entelegynae</taxon>
        <taxon>Araneoidea</taxon>
        <taxon>Nephilidae</taxon>
        <taxon>Trichonephila</taxon>
    </lineage>
</organism>
<comment type="caution">
    <text evidence="2">The sequence shown here is derived from an EMBL/GenBank/DDBJ whole genome shotgun (WGS) entry which is preliminary data.</text>
</comment>
<dbReference type="Pfam" id="PF14214">
    <property type="entry name" value="Helitron_like_N"/>
    <property type="match status" value="1"/>
</dbReference>
<sequence>MHEYAQDAIAYVRLYGCPDLFFTFTCNPAWDDNQQLLLHEQSPVDRHGITARVFRQKLKSLMDLMRYPGALISNTVTGTDGYPLYRRRSADEGGKSATIKMRNSGIKVDNRWVVP</sequence>
<feature type="domain" description="Helitron helicase-like" evidence="1">
    <location>
        <begin position="1"/>
        <end position="66"/>
    </location>
</feature>
<evidence type="ECO:0000313" key="3">
    <source>
        <dbReference type="Proteomes" id="UP000887116"/>
    </source>
</evidence>
<dbReference type="AlphaFoldDB" id="A0A8X6G281"/>
<dbReference type="InterPro" id="IPR025476">
    <property type="entry name" value="Helitron_helicase-like"/>
</dbReference>
<gene>
    <name evidence="2" type="primary">evm_014066</name>
    <name evidence="2" type="ORF">TNCT_50011</name>
</gene>
<evidence type="ECO:0000259" key="1">
    <source>
        <dbReference type="Pfam" id="PF14214"/>
    </source>
</evidence>
<protein>
    <submittedName>
        <fullName evidence="2">Helitron_like_N domain-containing protein</fullName>
    </submittedName>
</protein>
<keyword evidence="3" id="KW-1185">Reference proteome</keyword>
<name>A0A8X6G281_TRICU</name>